<accession>A0ABV0NWV6</accession>
<feature type="compositionally biased region" description="Basic and acidic residues" evidence="7">
    <location>
        <begin position="242"/>
        <end position="271"/>
    </location>
</feature>
<comment type="similarity">
    <text evidence="6">Belongs to the MPP10 family.</text>
</comment>
<dbReference type="InterPro" id="IPR012173">
    <property type="entry name" value="Mpp10"/>
</dbReference>
<evidence type="ECO:0000256" key="2">
    <source>
        <dbReference type="ARBA" id="ARBA00022517"/>
    </source>
</evidence>
<comment type="caution">
    <text evidence="8">The sequence shown here is derived from an EMBL/GenBank/DDBJ whole genome shotgun (WGS) entry which is preliminary data.</text>
</comment>
<feature type="compositionally biased region" description="Basic and acidic residues" evidence="7">
    <location>
        <begin position="217"/>
        <end position="229"/>
    </location>
</feature>
<evidence type="ECO:0000313" key="8">
    <source>
        <dbReference type="EMBL" id="MEQ2175908.1"/>
    </source>
</evidence>
<keyword evidence="4" id="KW-0539">Nucleus</keyword>
<reference evidence="8 9" key="1">
    <citation type="submission" date="2021-06" db="EMBL/GenBank/DDBJ databases">
        <authorList>
            <person name="Palmer J.M."/>
        </authorList>
    </citation>
    <scope>NUCLEOTIDE SEQUENCE [LARGE SCALE GENOMIC DNA]</scope>
    <source>
        <strain evidence="8 9">GA_2019</strain>
        <tissue evidence="8">Muscle</tissue>
    </source>
</reference>
<feature type="non-terminal residue" evidence="8">
    <location>
        <position position="1"/>
    </location>
</feature>
<organism evidence="8 9">
    <name type="scientific">Goodea atripinnis</name>
    <dbReference type="NCBI Taxonomy" id="208336"/>
    <lineage>
        <taxon>Eukaryota</taxon>
        <taxon>Metazoa</taxon>
        <taxon>Chordata</taxon>
        <taxon>Craniata</taxon>
        <taxon>Vertebrata</taxon>
        <taxon>Euteleostomi</taxon>
        <taxon>Actinopterygii</taxon>
        <taxon>Neopterygii</taxon>
        <taxon>Teleostei</taxon>
        <taxon>Neoteleostei</taxon>
        <taxon>Acanthomorphata</taxon>
        <taxon>Ovalentaria</taxon>
        <taxon>Atherinomorphae</taxon>
        <taxon>Cyprinodontiformes</taxon>
        <taxon>Goodeidae</taxon>
        <taxon>Goodea</taxon>
    </lineage>
</organism>
<keyword evidence="3" id="KW-0698">rRNA processing</keyword>
<dbReference type="Proteomes" id="UP001476798">
    <property type="component" value="Unassembled WGS sequence"/>
</dbReference>
<keyword evidence="5" id="KW-0687">Ribonucleoprotein</keyword>
<keyword evidence="9" id="KW-1185">Reference proteome</keyword>
<evidence type="ECO:0000256" key="3">
    <source>
        <dbReference type="ARBA" id="ARBA00022552"/>
    </source>
</evidence>
<evidence type="ECO:0000256" key="5">
    <source>
        <dbReference type="ARBA" id="ARBA00023274"/>
    </source>
</evidence>
<comment type="subcellular location">
    <subcellularLocation>
        <location evidence="1">Nucleus</location>
        <location evidence="1">Nucleolus</location>
    </subcellularLocation>
</comment>
<keyword evidence="2" id="KW-0690">Ribosome biogenesis</keyword>
<gene>
    <name evidence="8" type="ORF">GOODEAATRI_022580</name>
</gene>
<dbReference type="PANTHER" id="PTHR17039:SF0">
    <property type="entry name" value="U3 SMALL NUCLEOLAR RIBONUCLEOPROTEIN PROTEIN MPP10"/>
    <property type="match status" value="1"/>
</dbReference>
<dbReference type="Pfam" id="PF04006">
    <property type="entry name" value="Mpp10"/>
    <property type="match status" value="2"/>
</dbReference>
<feature type="compositionally biased region" description="Basic residues" evidence="7">
    <location>
        <begin position="230"/>
        <end position="241"/>
    </location>
</feature>
<feature type="region of interest" description="Disordered" evidence="7">
    <location>
        <begin position="217"/>
        <end position="271"/>
    </location>
</feature>
<dbReference type="PANTHER" id="PTHR17039">
    <property type="entry name" value="U3 SMALL NUCLEOLAR RIBONUCLEOPROTEIN PROTEIN MPP10"/>
    <property type="match status" value="1"/>
</dbReference>
<evidence type="ECO:0000313" key="9">
    <source>
        <dbReference type="Proteomes" id="UP001476798"/>
    </source>
</evidence>
<evidence type="ECO:0000256" key="6">
    <source>
        <dbReference type="ARBA" id="ARBA00029455"/>
    </source>
</evidence>
<name>A0ABV0NWV6_9TELE</name>
<dbReference type="EMBL" id="JAHRIO010052300">
    <property type="protein sequence ID" value="MEQ2175908.1"/>
    <property type="molecule type" value="Genomic_DNA"/>
</dbReference>
<protein>
    <submittedName>
        <fullName evidence="8">Uncharacterized protein</fullName>
    </submittedName>
</protein>
<evidence type="ECO:0000256" key="4">
    <source>
        <dbReference type="ARBA" id="ARBA00023242"/>
    </source>
</evidence>
<evidence type="ECO:0000256" key="1">
    <source>
        <dbReference type="ARBA" id="ARBA00004604"/>
    </source>
</evidence>
<sequence length="291" mass="32880">LVFESNRRKHKPATFSTADAMFVPRNQSATSEEFPLEPVYLRHSDGHTCEGVMANGEMRRVLEDCVKIINDNTAQPENFLRQVACMSQKIQELENSALAEKPWQLSGEVTAQTRPENSMLEEDVEFEQASRMDDDDPIHVYCIEQPVPEVKVVSNLPSITMEEVAPVSTSDATLLAPEEVKVCQLRSIYKLYGDTSFSVARLTAIYLLKEKNKAGDMLGDTEKTTTDKKRERRQKKKVKGLKIKEKEKRQKLKEASKTGENKKPSKAEVTENLKKLTKGGKATILKVECFI</sequence>
<proteinExistence type="inferred from homology"/>
<evidence type="ECO:0000256" key="7">
    <source>
        <dbReference type="SAM" id="MobiDB-lite"/>
    </source>
</evidence>